<evidence type="ECO:0000256" key="8">
    <source>
        <dbReference type="PIRSR" id="PIRSR600175-1"/>
    </source>
</evidence>
<protein>
    <submittedName>
        <fullName evidence="9">Sodium-and chloride-dependent GABA transporter 1-like protein</fullName>
    </submittedName>
</protein>
<evidence type="ECO:0000256" key="6">
    <source>
        <dbReference type="ARBA" id="ARBA00022989"/>
    </source>
</evidence>
<evidence type="ECO:0000256" key="3">
    <source>
        <dbReference type="ARBA" id="ARBA00022448"/>
    </source>
</evidence>
<dbReference type="Pfam" id="PF00209">
    <property type="entry name" value="SNF"/>
    <property type="match status" value="1"/>
</dbReference>
<dbReference type="SUPFAM" id="SSF161070">
    <property type="entry name" value="SNF-like"/>
    <property type="match status" value="1"/>
</dbReference>
<evidence type="ECO:0000256" key="4">
    <source>
        <dbReference type="ARBA" id="ARBA00022692"/>
    </source>
</evidence>
<dbReference type="GO" id="GO:0015293">
    <property type="term" value="F:symporter activity"/>
    <property type="evidence" value="ECO:0007669"/>
    <property type="project" value="UniProtKB-KW"/>
</dbReference>
<comment type="caution">
    <text evidence="9">The sequence shown here is derived from an EMBL/GenBank/DDBJ whole genome shotgun (WGS) entry which is preliminary data.</text>
</comment>
<dbReference type="GO" id="GO:0035725">
    <property type="term" value="P:sodium ion transmembrane transport"/>
    <property type="evidence" value="ECO:0007669"/>
    <property type="project" value="TreeGrafter"/>
</dbReference>
<dbReference type="PROSITE" id="PS50267">
    <property type="entry name" value="NA_NEUROTRAN_SYMP_3"/>
    <property type="match status" value="1"/>
</dbReference>
<dbReference type="OrthoDB" id="6581954at2759"/>
<dbReference type="Proteomes" id="UP000288716">
    <property type="component" value="Unassembled WGS sequence"/>
</dbReference>
<keyword evidence="10" id="KW-1185">Reference proteome</keyword>
<dbReference type="InterPro" id="IPR000175">
    <property type="entry name" value="Na/ntran_symport"/>
</dbReference>
<comment type="subcellular location">
    <subcellularLocation>
        <location evidence="1">Membrane</location>
        <topology evidence="1">Multi-pass membrane protein</topology>
    </subcellularLocation>
</comment>
<keyword evidence="3" id="KW-0813">Transport</keyword>
<keyword evidence="4" id="KW-0812">Transmembrane</keyword>
<keyword evidence="8" id="KW-0915">Sodium</keyword>
<feature type="binding site" evidence="8">
    <location>
        <position position="61"/>
    </location>
    <ligand>
        <name>Na(+)</name>
        <dbReference type="ChEBI" id="CHEBI:29101"/>
        <label>1</label>
    </ligand>
</feature>
<organism evidence="9 10">
    <name type="scientific">Leptotrombidium deliense</name>
    <dbReference type="NCBI Taxonomy" id="299467"/>
    <lineage>
        <taxon>Eukaryota</taxon>
        <taxon>Metazoa</taxon>
        <taxon>Ecdysozoa</taxon>
        <taxon>Arthropoda</taxon>
        <taxon>Chelicerata</taxon>
        <taxon>Arachnida</taxon>
        <taxon>Acari</taxon>
        <taxon>Acariformes</taxon>
        <taxon>Trombidiformes</taxon>
        <taxon>Prostigmata</taxon>
        <taxon>Anystina</taxon>
        <taxon>Parasitengona</taxon>
        <taxon>Trombiculoidea</taxon>
        <taxon>Trombiculidae</taxon>
        <taxon>Leptotrombidium</taxon>
    </lineage>
</organism>
<feature type="binding site" evidence="8">
    <location>
        <position position="62"/>
    </location>
    <ligand>
        <name>Na(+)</name>
        <dbReference type="ChEBI" id="CHEBI:29101"/>
        <label>1</label>
    </ligand>
</feature>
<dbReference type="GO" id="GO:0006865">
    <property type="term" value="P:amino acid transport"/>
    <property type="evidence" value="ECO:0007669"/>
    <property type="project" value="TreeGrafter"/>
</dbReference>
<evidence type="ECO:0000256" key="1">
    <source>
        <dbReference type="ARBA" id="ARBA00004141"/>
    </source>
</evidence>
<evidence type="ECO:0000256" key="2">
    <source>
        <dbReference type="ARBA" id="ARBA00006459"/>
    </source>
</evidence>
<dbReference type="PANTHER" id="PTHR11616:SF309">
    <property type="entry name" value="TRANSPORTER"/>
    <property type="match status" value="1"/>
</dbReference>
<evidence type="ECO:0000313" key="9">
    <source>
        <dbReference type="EMBL" id="RWS25251.1"/>
    </source>
</evidence>
<dbReference type="VEuPathDB" id="VectorBase:LDEU006789"/>
<dbReference type="STRING" id="299467.A0A443SCG6"/>
<keyword evidence="6" id="KW-1133">Transmembrane helix</keyword>
<evidence type="ECO:0000313" key="10">
    <source>
        <dbReference type="Proteomes" id="UP000288716"/>
    </source>
</evidence>
<evidence type="ECO:0000256" key="5">
    <source>
        <dbReference type="ARBA" id="ARBA00022847"/>
    </source>
</evidence>
<reference evidence="9 10" key="1">
    <citation type="journal article" date="2018" name="Gigascience">
        <title>Genomes of trombidid mites reveal novel predicted allergens and laterally-transferred genes associated with secondary metabolism.</title>
        <authorList>
            <person name="Dong X."/>
            <person name="Chaisiri K."/>
            <person name="Xia D."/>
            <person name="Armstrong S.D."/>
            <person name="Fang Y."/>
            <person name="Donnelly M.J."/>
            <person name="Kadowaki T."/>
            <person name="McGarry J.W."/>
            <person name="Darby A.C."/>
            <person name="Makepeace B.L."/>
        </authorList>
    </citation>
    <scope>NUCLEOTIDE SEQUENCE [LARGE SCALE GENOMIC DNA]</scope>
    <source>
        <strain evidence="9">UoL-UT</strain>
    </source>
</reference>
<comment type="similarity">
    <text evidence="2">Belongs to the sodium:neurotransmitter symporter (SNF) (TC 2.A.22) family.</text>
</comment>
<proteinExistence type="inferred from homology"/>
<sequence length="81" mass="9231">MENVTDETRVQSAFSGVHFESRKSQVTIKYIDSQNNEVNEMPERGQWTGKLDFIFGCISYAVGLGNVWRFPYLCYENGGGK</sequence>
<accession>A0A443SCG6</accession>
<evidence type="ECO:0000256" key="7">
    <source>
        <dbReference type="ARBA" id="ARBA00023136"/>
    </source>
</evidence>
<name>A0A443SCG6_9ACAR</name>
<dbReference type="PANTHER" id="PTHR11616">
    <property type="entry name" value="SODIUM/CHLORIDE DEPENDENT TRANSPORTER"/>
    <property type="match status" value="1"/>
</dbReference>
<keyword evidence="8" id="KW-0479">Metal-binding</keyword>
<dbReference type="AlphaFoldDB" id="A0A443SCG6"/>
<keyword evidence="5" id="KW-0769">Symport</keyword>
<gene>
    <name evidence="9" type="ORF">B4U80_09072</name>
</gene>
<feature type="binding site" evidence="8">
    <location>
        <position position="66"/>
    </location>
    <ligand>
        <name>Na(+)</name>
        <dbReference type="ChEBI" id="CHEBI:29101"/>
        <label>1</label>
    </ligand>
</feature>
<dbReference type="EMBL" id="NCKV01003910">
    <property type="protein sequence ID" value="RWS25251.1"/>
    <property type="molecule type" value="Genomic_DNA"/>
</dbReference>
<dbReference type="GO" id="GO:0046872">
    <property type="term" value="F:metal ion binding"/>
    <property type="evidence" value="ECO:0007669"/>
    <property type="project" value="UniProtKB-KW"/>
</dbReference>
<dbReference type="GO" id="GO:0005886">
    <property type="term" value="C:plasma membrane"/>
    <property type="evidence" value="ECO:0007669"/>
    <property type="project" value="TreeGrafter"/>
</dbReference>
<dbReference type="InterPro" id="IPR037272">
    <property type="entry name" value="SNS_sf"/>
</dbReference>
<keyword evidence="7" id="KW-0472">Membrane</keyword>